<sequence length="583" mass="63145">MRKTKIVCTIGPASEKEDVLRKLIERGLNAARLNFSHGDHEEHGARIRLVKKLRKEMKKPIAIMLDTKGPEIRTGKFVDKVELVEGQKFTITTREVVGDNTICSVTYDKLHEDVKPGDTILIDDGLIGLRVESIEGQDIHCTVLNSGPVSNHKGVNVPNVKINLPALTEKDIADIKFGIEQGIDMIAASFVRKPSDVMAIRKVLEQNGGEGILIISKIENQEGVENLDEIIKLSDGIMVARGDLGVEIPTEEVPLVQKMIIEKCNRAGKPVITATQMLDSMIRNPRPTRAEASDVANAIFDGTDAIMLSGETANGKYPVEAVTTMARIAEKAETALNYEAMLAKRRVQHAPTVPDAISFATVTAAMELNASAIITATQSGHTARMVSKYRPQSQIIAVTPYEKVARRLSIVWGVYPIITEKMESADEVLDKSVEEALNQGYVKKGDLVVLAAGVPIGFTGTTNLMKVHIVGDVLVRGKGMGNSTYGNACVVTDSSILEESLNEGDILVTRNIEKEYLHIVLDRVSGVITEEGGLSSHISVECISKGIPIIVGAEGATNIIRTGTLITMDPRNGMVYSGKASVL</sequence>
<keyword evidence="16 22" id="KW-0670">Pyruvate</keyword>
<evidence type="ECO:0000256" key="14">
    <source>
        <dbReference type="ARBA" id="ARBA00022958"/>
    </source>
</evidence>
<dbReference type="FunFam" id="2.40.33.10:FF:000001">
    <property type="entry name" value="Pyruvate kinase"/>
    <property type="match status" value="1"/>
</dbReference>
<evidence type="ECO:0000313" key="23">
    <source>
        <dbReference type="Proteomes" id="UP000295325"/>
    </source>
</evidence>
<evidence type="ECO:0000256" key="11">
    <source>
        <dbReference type="ARBA" id="ARBA00022777"/>
    </source>
</evidence>
<evidence type="ECO:0000256" key="10">
    <source>
        <dbReference type="ARBA" id="ARBA00022741"/>
    </source>
</evidence>
<comment type="caution">
    <text evidence="22">The sequence shown here is derived from an EMBL/GenBank/DDBJ whole genome shotgun (WGS) entry which is preliminary data.</text>
</comment>
<feature type="domain" description="Pyruvate kinase C-terminal" evidence="21">
    <location>
        <begin position="355"/>
        <end position="468"/>
    </location>
</feature>
<dbReference type="PANTHER" id="PTHR11817">
    <property type="entry name" value="PYRUVATE KINASE"/>
    <property type="match status" value="1"/>
</dbReference>
<keyword evidence="9" id="KW-0479">Metal-binding</keyword>
<keyword evidence="15 18" id="KW-0324">Glycolysis</keyword>
<dbReference type="EMBL" id="SOAZ01000001">
    <property type="protein sequence ID" value="TDT63736.1"/>
    <property type="molecule type" value="Genomic_DNA"/>
</dbReference>
<dbReference type="UniPathway" id="UPA00109">
    <property type="reaction ID" value="UER00188"/>
</dbReference>
<dbReference type="NCBIfam" id="NF004978">
    <property type="entry name" value="PRK06354.1"/>
    <property type="match status" value="1"/>
</dbReference>
<keyword evidence="23" id="KW-1185">Reference proteome</keyword>
<dbReference type="GO" id="GO:0030955">
    <property type="term" value="F:potassium ion binding"/>
    <property type="evidence" value="ECO:0007669"/>
    <property type="project" value="UniProtKB-UniRule"/>
</dbReference>
<comment type="similarity">
    <text evidence="5 18">Belongs to the pyruvate kinase family.</text>
</comment>
<dbReference type="SUPFAM" id="SSF52935">
    <property type="entry name" value="PK C-terminal domain-like"/>
    <property type="match status" value="1"/>
</dbReference>
<evidence type="ECO:0000259" key="20">
    <source>
        <dbReference type="Pfam" id="PF00391"/>
    </source>
</evidence>
<keyword evidence="10" id="KW-0547">Nucleotide-binding</keyword>
<keyword evidence="8 18" id="KW-0808">Transferase</keyword>
<dbReference type="PROSITE" id="PS00110">
    <property type="entry name" value="PYRUVATE_KINASE"/>
    <property type="match status" value="1"/>
</dbReference>
<dbReference type="Pfam" id="PF02887">
    <property type="entry name" value="PK_C"/>
    <property type="match status" value="1"/>
</dbReference>
<dbReference type="Pfam" id="PF00391">
    <property type="entry name" value="PEP-utilizers"/>
    <property type="match status" value="1"/>
</dbReference>
<evidence type="ECO:0000256" key="13">
    <source>
        <dbReference type="ARBA" id="ARBA00022842"/>
    </source>
</evidence>
<evidence type="ECO:0000256" key="17">
    <source>
        <dbReference type="NCBIfam" id="TIGR01064"/>
    </source>
</evidence>
<dbReference type="NCBIfam" id="TIGR01064">
    <property type="entry name" value="pyruv_kin"/>
    <property type="match status" value="1"/>
</dbReference>
<feature type="domain" description="Pyruvate kinase barrel" evidence="19">
    <location>
        <begin position="1"/>
        <end position="322"/>
    </location>
</feature>
<evidence type="ECO:0000256" key="3">
    <source>
        <dbReference type="ARBA" id="ARBA00004997"/>
    </source>
</evidence>
<dbReference type="InterPro" id="IPR015806">
    <property type="entry name" value="Pyrv_Knase_insert_dom_sf"/>
</dbReference>
<evidence type="ECO:0000256" key="6">
    <source>
        <dbReference type="ARBA" id="ARBA00012142"/>
    </source>
</evidence>
<dbReference type="Gene3D" id="3.50.30.10">
    <property type="entry name" value="Phosphohistidine domain"/>
    <property type="match status" value="1"/>
</dbReference>
<dbReference type="SUPFAM" id="SSF50800">
    <property type="entry name" value="PK beta-barrel domain-like"/>
    <property type="match status" value="1"/>
</dbReference>
<dbReference type="Proteomes" id="UP000295325">
    <property type="component" value="Unassembled WGS sequence"/>
</dbReference>
<dbReference type="PRINTS" id="PR01050">
    <property type="entry name" value="PYRUVTKNASE"/>
</dbReference>
<evidence type="ECO:0000256" key="5">
    <source>
        <dbReference type="ARBA" id="ARBA00008663"/>
    </source>
</evidence>
<dbReference type="InterPro" id="IPR018209">
    <property type="entry name" value="Pyrv_Knase_AS"/>
</dbReference>
<comment type="similarity">
    <text evidence="4">In the C-terminal section; belongs to the PEP-utilizing enzyme family.</text>
</comment>
<dbReference type="Gene3D" id="3.20.20.60">
    <property type="entry name" value="Phosphoenolpyruvate-binding domains"/>
    <property type="match status" value="1"/>
</dbReference>
<dbReference type="NCBIfam" id="NF004491">
    <property type="entry name" value="PRK05826.1"/>
    <property type="match status" value="1"/>
</dbReference>
<dbReference type="FunFam" id="3.20.20.60:FF:000001">
    <property type="entry name" value="Pyruvate kinase"/>
    <property type="match status" value="1"/>
</dbReference>
<dbReference type="Gene3D" id="2.40.33.10">
    <property type="entry name" value="PK beta-barrel domain-like"/>
    <property type="match status" value="1"/>
</dbReference>
<evidence type="ECO:0000259" key="21">
    <source>
        <dbReference type="Pfam" id="PF02887"/>
    </source>
</evidence>
<evidence type="ECO:0000256" key="1">
    <source>
        <dbReference type="ARBA" id="ARBA00001946"/>
    </source>
</evidence>
<keyword evidence="11 18" id="KW-0418">Kinase</keyword>
<evidence type="ECO:0000256" key="18">
    <source>
        <dbReference type="RuleBase" id="RU000504"/>
    </source>
</evidence>
<name>A0A4R7KXP1_9CLOT</name>
<dbReference type="Gene3D" id="3.40.1380.20">
    <property type="entry name" value="Pyruvate kinase, C-terminal domain"/>
    <property type="match status" value="1"/>
</dbReference>
<dbReference type="InterPro" id="IPR015795">
    <property type="entry name" value="Pyrv_Knase_C"/>
</dbReference>
<dbReference type="InterPro" id="IPR008279">
    <property type="entry name" value="PEP-util_enz_mobile_dom"/>
</dbReference>
<dbReference type="GO" id="GO:0000287">
    <property type="term" value="F:magnesium ion binding"/>
    <property type="evidence" value="ECO:0007669"/>
    <property type="project" value="UniProtKB-UniRule"/>
</dbReference>
<evidence type="ECO:0000256" key="2">
    <source>
        <dbReference type="ARBA" id="ARBA00001958"/>
    </source>
</evidence>
<dbReference type="InterPro" id="IPR036918">
    <property type="entry name" value="Pyrv_Knase_C_sf"/>
</dbReference>
<protein>
    <recommendedName>
        <fullName evidence="7 17">Pyruvate kinase</fullName>
        <ecNumber evidence="6 17">2.7.1.40</ecNumber>
    </recommendedName>
</protein>
<evidence type="ECO:0000256" key="8">
    <source>
        <dbReference type="ARBA" id="ARBA00022679"/>
    </source>
</evidence>
<evidence type="ECO:0000256" key="4">
    <source>
        <dbReference type="ARBA" id="ARBA00006237"/>
    </source>
</evidence>
<dbReference type="AlphaFoldDB" id="A0A4R7KXP1"/>
<dbReference type="OrthoDB" id="9812123at2"/>
<dbReference type="EC" id="2.7.1.40" evidence="6 17"/>
<dbReference type="InterPro" id="IPR001697">
    <property type="entry name" value="Pyr_Knase"/>
</dbReference>
<evidence type="ECO:0000256" key="7">
    <source>
        <dbReference type="ARBA" id="ARBA00018587"/>
    </source>
</evidence>
<keyword evidence="13 18" id="KW-0460">Magnesium</keyword>
<evidence type="ECO:0000256" key="9">
    <source>
        <dbReference type="ARBA" id="ARBA00022723"/>
    </source>
</evidence>
<dbReference type="InterPro" id="IPR040442">
    <property type="entry name" value="Pyrv_kinase-like_dom_sf"/>
</dbReference>
<evidence type="ECO:0000259" key="19">
    <source>
        <dbReference type="Pfam" id="PF00224"/>
    </source>
</evidence>
<dbReference type="Pfam" id="PF00224">
    <property type="entry name" value="PK"/>
    <property type="match status" value="1"/>
</dbReference>
<gene>
    <name evidence="22" type="ORF">EDD71_101163</name>
</gene>
<comment type="catalytic activity">
    <reaction evidence="18">
        <text>pyruvate + ATP = phosphoenolpyruvate + ADP + H(+)</text>
        <dbReference type="Rhea" id="RHEA:18157"/>
        <dbReference type="ChEBI" id="CHEBI:15361"/>
        <dbReference type="ChEBI" id="CHEBI:15378"/>
        <dbReference type="ChEBI" id="CHEBI:30616"/>
        <dbReference type="ChEBI" id="CHEBI:58702"/>
        <dbReference type="ChEBI" id="CHEBI:456216"/>
        <dbReference type="EC" id="2.7.1.40"/>
    </reaction>
</comment>
<dbReference type="InterPro" id="IPR011037">
    <property type="entry name" value="Pyrv_Knase-like_insert_dom_sf"/>
</dbReference>
<proteinExistence type="inferred from homology"/>
<evidence type="ECO:0000313" key="22">
    <source>
        <dbReference type="EMBL" id="TDT63736.1"/>
    </source>
</evidence>
<reference evidence="22 23" key="1">
    <citation type="submission" date="2019-03" db="EMBL/GenBank/DDBJ databases">
        <title>Genomic Encyclopedia of Type Strains, Phase IV (KMG-IV): sequencing the most valuable type-strain genomes for metagenomic binning, comparative biology and taxonomic classification.</title>
        <authorList>
            <person name="Goeker M."/>
        </authorList>
    </citation>
    <scope>NUCLEOTIDE SEQUENCE [LARGE SCALE GENOMIC DNA]</scope>
    <source>
        <strain evidence="22 23">DSM 24455</strain>
    </source>
</reference>
<keyword evidence="14" id="KW-0630">Potassium</keyword>
<dbReference type="InterPro" id="IPR015793">
    <property type="entry name" value="Pyrv_Knase_brl"/>
</dbReference>
<dbReference type="SUPFAM" id="SSF51621">
    <property type="entry name" value="Phosphoenolpyruvate/pyruvate domain"/>
    <property type="match status" value="1"/>
</dbReference>
<dbReference type="InterPro" id="IPR015813">
    <property type="entry name" value="Pyrv/PenolPyrv_kinase-like_dom"/>
</dbReference>
<comment type="cofactor">
    <cofactor evidence="1">
        <name>Mg(2+)</name>
        <dbReference type="ChEBI" id="CHEBI:18420"/>
    </cofactor>
</comment>
<evidence type="ECO:0000256" key="12">
    <source>
        <dbReference type="ARBA" id="ARBA00022840"/>
    </source>
</evidence>
<dbReference type="SUPFAM" id="SSF52009">
    <property type="entry name" value="Phosphohistidine domain"/>
    <property type="match status" value="1"/>
</dbReference>
<organism evidence="22 23">
    <name type="scientific">Fonticella tunisiensis</name>
    <dbReference type="NCBI Taxonomy" id="1096341"/>
    <lineage>
        <taxon>Bacteria</taxon>
        <taxon>Bacillati</taxon>
        <taxon>Bacillota</taxon>
        <taxon>Clostridia</taxon>
        <taxon>Eubacteriales</taxon>
        <taxon>Clostridiaceae</taxon>
        <taxon>Fonticella</taxon>
    </lineage>
</organism>
<dbReference type="GO" id="GO:0006950">
    <property type="term" value="P:response to stress"/>
    <property type="evidence" value="ECO:0007669"/>
    <property type="project" value="UniProtKB-ARBA"/>
</dbReference>
<comment type="pathway">
    <text evidence="3 18">Carbohydrate degradation; glycolysis; pyruvate from D-glyceraldehyde 3-phosphate: step 5/5.</text>
</comment>
<keyword evidence="12" id="KW-0067">ATP-binding</keyword>
<dbReference type="InterPro" id="IPR036637">
    <property type="entry name" value="Phosphohistidine_dom_sf"/>
</dbReference>
<dbReference type="RefSeq" id="WP_133626852.1">
    <property type="nucleotide sequence ID" value="NZ_SOAZ01000001.1"/>
</dbReference>
<accession>A0A4R7KXP1</accession>
<dbReference type="GO" id="GO:0005524">
    <property type="term" value="F:ATP binding"/>
    <property type="evidence" value="ECO:0007669"/>
    <property type="project" value="UniProtKB-KW"/>
</dbReference>
<evidence type="ECO:0000256" key="15">
    <source>
        <dbReference type="ARBA" id="ARBA00023152"/>
    </source>
</evidence>
<evidence type="ECO:0000256" key="16">
    <source>
        <dbReference type="ARBA" id="ARBA00023317"/>
    </source>
</evidence>
<dbReference type="GO" id="GO:0004743">
    <property type="term" value="F:pyruvate kinase activity"/>
    <property type="evidence" value="ECO:0007669"/>
    <property type="project" value="UniProtKB-UniRule"/>
</dbReference>
<feature type="domain" description="PEP-utilising enzyme mobile" evidence="20">
    <location>
        <begin position="502"/>
        <end position="573"/>
    </location>
</feature>
<comment type="cofactor">
    <cofactor evidence="2">
        <name>K(+)</name>
        <dbReference type="ChEBI" id="CHEBI:29103"/>
    </cofactor>
</comment>
<dbReference type="GO" id="GO:0016301">
    <property type="term" value="F:kinase activity"/>
    <property type="evidence" value="ECO:0007669"/>
    <property type="project" value="UniProtKB-KW"/>
</dbReference>